<feature type="compositionally biased region" description="Basic and acidic residues" evidence="1">
    <location>
        <begin position="559"/>
        <end position="568"/>
    </location>
</feature>
<accession>A0A1W0WVN5</accession>
<proteinExistence type="predicted"/>
<feature type="region of interest" description="Disordered" evidence="1">
    <location>
        <begin position="752"/>
        <end position="877"/>
    </location>
</feature>
<feature type="region of interest" description="Disordered" evidence="1">
    <location>
        <begin position="1004"/>
        <end position="1106"/>
    </location>
</feature>
<feature type="compositionally biased region" description="Polar residues" evidence="1">
    <location>
        <begin position="375"/>
        <end position="388"/>
    </location>
</feature>
<feature type="region of interest" description="Disordered" evidence="1">
    <location>
        <begin position="697"/>
        <end position="726"/>
    </location>
</feature>
<protein>
    <submittedName>
        <fullName evidence="2">Uncharacterized protein</fullName>
    </submittedName>
</protein>
<reference evidence="3" key="1">
    <citation type="submission" date="2017-01" db="EMBL/GenBank/DDBJ databases">
        <title>Comparative genomics of anhydrobiosis in the tardigrade Hypsibius dujardini.</title>
        <authorList>
            <person name="Yoshida Y."/>
            <person name="Koutsovoulos G."/>
            <person name="Laetsch D."/>
            <person name="Stevens L."/>
            <person name="Kumar S."/>
            <person name="Horikawa D."/>
            <person name="Ishino K."/>
            <person name="Komine S."/>
            <person name="Tomita M."/>
            <person name="Blaxter M."/>
            <person name="Arakawa K."/>
        </authorList>
    </citation>
    <scope>NUCLEOTIDE SEQUENCE [LARGE SCALE GENOMIC DNA]</scope>
    <source>
        <strain evidence="3">Z151</strain>
    </source>
</reference>
<feature type="compositionally biased region" description="Polar residues" evidence="1">
    <location>
        <begin position="837"/>
        <end position="853"/>
    </location>
</feature>
<feature type="compositionally biased region" description="Acidic residues" evidence="1">
    <location>
        <begin position="424"/>
        <end position="435"/>
    </location>
</feature>
<feature type="compositionally biased region" description="Basic and acidic residues" evidence="1">
    <location>
        <begin position="437"/>
        <end position="453"/>
    </location>
</feature>
<feature type="compositionally biased region" description="Basic and acidic residues" evidence="1">
    <location>
        <begin position="752"/>
        <end position="762"/>
    </location>
</feature>
<feature type="compositionally biased region" description="Polar residues" evidence="1">
    <location>
        <begin position="230"/>
        <end position="239"/>
    </location>
</feature>
<feature type="compositionally biased region" description="Polar residues" evidence="1">
    <location>
        <begin position="796"/>
        <end position="811"/>
    </location>
</feature>
<dbReference type="EMBL" id="MTYJ01000041">
    <property type="protein sequence ID" value="OQV19262.1"/>
    <property type="molecule type" value="Genomic_DNA"/>
</dbReference>
<feature type="compositionally biased region" description="Polar residues" evidence="1">
    <location>
        <begin position="707"/>
        <end position="726"/>
    </location>
</feature>
<comment type="caution">
    <text evidence="2">The sequence shown here is derived from an EMBL/GenBank/DDBJ whole genome shotgun (WGS) entry which is preliminary data.</text>
</comment>
<keyword evidence="3" id="KW-1185">Reference proteome</keyword>
<gene>
    <name evidence="2" type="ORF">BV898_06684</name>
</gene>
<feature type="compositionally biased region" description="Low complexity" evidence="1">
    <location>
        <begin position="454"/>
        <end position="508"/>
    </location>
</feature>
<evidence type="ECO:0000313" key="3">
    <source>
        <dbReference type="Proteomes" id="UP000192578"/>
    </source>
</evidence>
<evidence type="ECO:0000256" key="1">
    <source>
        <dbReference type="SAM" id="MobiDB-lite"/>
    </source>
</evidence>
<feature type="region of interest" description="Disordered" evidence="1">
    <location>
        <begin position="230"/>
        <end position="342"/>
    </location>
</feature>
<feature type="compositionally biased region" description="Low complexity" evidence="1">
    <location>
        <begin position="323"/>
        <end position="335"/>
    </location>
</feature>
<feature type="region of interest" description="Disordered" evidence="1">
    <location>
        <begin position="928"/>
        <end position="967"/>
    </location>
</feature>
<sequence length="1294" mass="141230">MQRRFSRLSASGDVGLDCSASSGSSLPGIGSPFNTPLHGDAHLAIMQMHAIRENATASARADLLPYHVKDSPLLDSSSSTETSSVTERSPVHSLILLRQQVERINNRVNIPRKILPPLHSYMIGDLSEERPRIRPRNHTILQSSSTMLGDSPLQAALNQRKLLPRPAVFRPAVLETPSDASLPSSSIHLSRLDEAGQDIAPGRTSSNSTLESPLSSIRSLSVQLQLLETPTTPVVSDRSSLSRKHPLSASPKPRPSKSLRLEESDRIGQGASSSGTSSSSRRESRDSNHNPGASRRSSMQPPSIASTSPSRSIPVAVPSPTVSSNKKISSKSSSSTPLHRSTLKKVALESGLTPGQSLLIERGASVNDSPGLRRQFSTSDYSLSNVPTNDEVENDPNYNRMENISRQSSRNNSIRSSMNRDPDNLEDEVMEDFDASDSGRDSHQSMRSSDGRSDQNSSRRSSQAIRLSGGSIAASVSATSSRSSTNMNKRSSTGSSSTRSSTLSRQSSVAQSVAEENPDGDLDASANHHSMRPGGRTLVTGNDGGDYGRPSRGVVQRPSMHDYSIDGRRSNLLSQPALLDDYSIDEDVEMPPADFPATRVSTPSRRMSDHADTPSQQPSVTLPGPETVDRQLRSTRRLDSGGRVNPQEFALAARRIGEGRQSVPVGFVAGRHAALPQPPRTAARLPGRMRQSSLALDTRSGDHLHQTPVTTSQNKDVGTPIANQGTPGLLARGMSFVQSMLHLPVTTPEHHWIRESDVRDRSPSTQSLPASLQSDMGNSPMQNRTPDRNFQDSRSRNQTPQTLDRNASGRSGPSRTPDSRDNRSDRRTNGSMPASAFNRSSIRSPLHITSSQNRQDRVASWNESPLPRTTRDTGMSPFAFDDELFPRALSFASCRGGLQSRIGTPMSSILEPHASFRTVAGGSPRVSIPALPNHRNSGQRRASQSRLSTLATNDHQTIGSQSGRNSDFRVIMDQSGMTEDNGPSAPPSLIVSPEMFRKLQHSGRMVEKYGPKSPPLKSSTPNSHRSDSHHGDDNDEPDDSFSPPIHETLPDEEHQDDELPNDKEDMRMDDEDSSFVHSVVHPDDHTNNTTTNNNSYSGNNITDDSSHTITQDELEQTDKHFSPEDDPDVMTEDDSMVEQQSAIIIDPMEVIEPSVLDRLPPQPEWYANVSLLVALVRLEAGPPPPPAKRIAASEVENDRMFRRFQDACISVGMRLTAPTAEQKELNMKMLKKIETSSPAAFYHLCTQYLPREQFGEVGCPFYYLALLRKLLPNFPQLLRRLLPITAAGAGARPG</sequence>
<feature type="compositionally biased region" description="Polar residues" evidence="1">
    <location>
        <begin position="763"/>
        <end position="784"/>
    </location>
</feature>
<feature type="compositionally biased region" description="Polar residues" evidence="1">
    <location>
        <begin position="1095"/>
        <end position="1106"/>
    </location>
</feature>
<feature type="compositionally biased region" description="Polar residues" evidence="1">
    <location>
        <begin position="934"/>
        <end position="965"/>
    </location>
</feature>
<feature type="region of interest" description="Disordered" evidence="1">
    <location>
        <begin position="586"/>
        <end position="629"/>
    </location>
</feature>
<feature type="compositionally biased region" description="Basic and acidic residues" evidence="1">
    <location>
        <begin position="817"/>
        <end position="828"/>
    </location>
</feature>
<feature type="compositionally biased region" description="Low complexity" evidence="1">
    <location>
        <begin position="404"/>
        <end position="417"/>
    </location>
</feature>
<dbReference type="Proteomes" id="UP000192578">
    <property type="component" value="Unassembled WGS sequence"/>
</dbReference>
<feature type="compositionally biased region" description="Basic and acidic residues" evidence="1">
    <location>
        <begin position="785"/>
        <end position="795"/>
    </location>
</feature>
<feature type="region of interest" description="Disordered" evidence="1">
    <location>
        <begin position="361"/>
        <end position="568"/>
    </location>
</feature>
<evidence type="ECO:0000313" key="2">
    <source>
        <dbReference type="EMBL" id="OQV19262.1"/>
    </source>
</evidence>
<feature type="compositionally biased region" description="Polar residues" evidence="1">
    <location>
        <begin position="289"/>
        <end position="311"/>
    </location>
</feature>
<organism evidence="2 3">
    <name type="scientific">Hypsibius exemplaris</name>
    <name type="common">Freshwater tardigrade</name>
    <dbReference type="NCBI Taxonomy" id="2072580"/>
    <lineage>
        <taxon>Eukaryota</taxon>
        <taxon>Metazoa</taxon>
        <taxon>Ecdysozoa</taxon>
        <taxon>Tardigrada</taxon>
        <taxon>Eutardigrada</taxon>
        <taxon>Parachela</taxon>
        <taxon>Hypsibioidea</taxon>
        <taxon>Hypsibiidae</taxon>
        <taxon>Hypsibius</taxon>
    </lineage>
</organism>
<name>A0A1W0WVN5_HYPEX</name>